<sequence length="71" mass="8272">MSNETSEYMENYYKLKEAADTLSNQETPDVDAIIPLVQQGTEAYKKCMERINQVEQMLKEVERKGEPENQN</sequence>
<accession>Q21PB8</accession>
<dbReference type="STRING" id="203122.Sde_0197"/>
<reference evidence="6 7" key="1">
    <citation type="journal article" date="2008" name="PLoS Genet.">
        <title>Complete genome sequence of the complex carbohydrate-degrading marine bacterium, Saccharophagus degradans strain 2-40 T.</title>
        <authorList>
            <person name="Weiner R.M."/>
            <person name="Taylor L.E.II."/>
            <person name="Henrissat B."/>
            <person name="Hauser L."/>
            <person name="Land M."/>
            <person name="Coutinho P.M."/>
            <person name="Rancurel C."/>
            <person name="Saunders E.H."/>
            <person name="Longmire A.G."/>
            <person name="Zhang H."/>
            <person name="Bayer E.A."/>
            <person name="Gilbert H.J."/>
            <person name="Larimer F."/>
            <person name="Zhulin I.B."/>
            <person name="Ekborg N.A."/>
            <person name="Lamed R."/>
            <person name="Richardson P.M."/>
            <person name="Borovok I."/>
            <person name="Hutcheson S."/>
        </authorList>
    </citation>
    <scope>NUCLEOTIDE SEQUENCE [LARGE SCALE GENOMIC DNA]</scope>
    <source>
        <strain evidence="7">2-40 / ATCC 43961 / DSM 17024</strain>
    </source>
</reference>
<dbReference type="GO" id="GO:0006308">
    <property type="term" value="P:DNA catabolic process"/>
    <property type="evidence" value="ECO:0007669"/>
    <property type="project" value="InterPro"/>
</dbReference>
<evidence type="ECO:0000256" key="3">
    <source>
        <dbReference type="ARBA" id="ARBA00022722"/>
    </source>
</evidence>
<dbReference type="SUPFAM" id="SSF116842">
    <property type="entry name" value="XseB-like"/>
    <property type="match status" value="1"/>
</dbReference>
<keyword evidence="4" id="KW-0378">Hydrolase</keyword>
<dbReference type="GO" id="GO:0009318">
    <property type="term" value="C:exodeoxyribonuclease VII complex"/>
    <property type="evidence" value="ECO:0007669"/>
    <property type="project" value="InterPro"/>
</dbReference>
<dbReference type="HOGENOM" id="CLU_188253_1_0_6"/>
<dbReference type="RefSeq" id="WP_011466685.1">
    <property type="nucleotide sequence ID" value="NC_007912.1"/>
</dbReference>
<evidence type="ECO:0000313" key="7">
    <source>
        <dbReference type="Proteomes" id="UP000001947"/>
    </source>
</evidence>
<gene>
    <name evidence="6" type="ordered locus">Sde_0197</name>
</gene>
<evidence type="ECO:0000256" key="4">
    <source>
        <dbReference type="ARBA" id="ARBA00022801"/>
    </source>
</evidence>
<dbReference type="NCBIfam" id="NF045605">
    <property type="entry name" value="xseB_Acin_var"/>
    <property type="match status" value="1"/>
</dbReference>
<dbReference type="EMBL" id="CP000282">
    <property type="protein sequence ID" value="ABD79461.1"/>
    <property type="molecule type" value="Genomic_DNA"/>
</dbReference>
<dbReference type="GeneID" id="98611904"/>
<keyword evidence="3" id="KW-0540">Nuclease</keyword>
<evidence type="ECO:0000256" key="1">
    <source>
        <dbReference type="ARBA" id="ARBA00009998"/>
    </source>
</evidence>
<dbReference type="GO" id="GO:0008855">
    <property type="term" value="F:exodeoxyribonuclease VII activity"/>
    <property type="evidence" value="ECO:0007669"/>
    <property type="project" value="InterPro"/>
</dbReference>
<organism evidence="6 7">
    <name type="scientific">Saccharophagus degradans (strain 2-40 / ATCC 43961 / DSM 17024)</name>
    <dbReference type="NCBI Taxonomy" id="203122"/>
    <lineage>
        <taxon>Bacteria</taxon>
        <taxon>Pseudomonadati</taxon>
        <taxon>Pseudomonadota</taxon>
        <taxon>Gammaproteobacteria</taxon>
        <taxon>Cellvibrionales</taxon>
        <taxon>Cellvibrionaceae</taxon>
        <taxon>Saccharophagus</taxon>
    </lineage>
</organism>
<dbReference type="InterPro" id="IPR037004">
    <property type="entry name" value="Exonuc_VII_ssu_sf"/>
</dbReference>
<dbReference type="InterPro" id="IPR003761">
    <property type="entry name" value="Exonuc_VII_S"/>
</dbReference>
<keyword evidence="2" id="KW-0963">Cytoplasm</keyword>
<proteinExistence type="inferred from homology"/>
<evidence type="ECO:0000256" key="5">
    <source>
        <dbReference type="ARBA" id="ARBA00022839"/>
    </source>
</evidence>
<dbReference type="AlphaFoldDB" id="Q21PB8"/>
<dbReference type="Pfam" id="PF02609">
    <property type="entry name" value="Exonuc_VII_S"/>
    <property type="match status" value="1"/>
</dbReference>
<dbReference type="OrthoDB" id="7066568at2"/>
<evidence type="ECO:0000313" key="6">
    <source>
        <dbReference type="EMBL" id="ABD79461.1"/>
    </source>
</evidence>
<keyword evidence="7" id="KW-1185">Reference proteome</keyword>
<keyword evidence="5" id="KW-0269">Exonuclease</keyword>
<name>Q21PB8_SACD2</name>
<comment type="similarity">
    <text evidence="1">Belongs to the XseB family.</text>
</comment>
<dbReference type="Gene3D" id="1.10.287.1040">
    <property type="entry name" value="Exonuclease VII, small subunit"/>
    <property type="match status" value="1"/>
</dbReference>
<dbReference type="Proteomes" id="UP000001947">
    <property type="component" value="Chromosome"/>
</dbReference>
<dbReference type="KEGG" id="sde:Sde_0197"/>
<protein>
    <submittedName>
        <fullName evidence="6">Uncharacterized protein</fullName>
    </submittedName>
</protein>
<evidence type="ECO:0000256" key="2">
    <source>
        <dbReference type="ARBA" id="ARBA00022490"/>
    </source>
</evidence>